<dbReference type="InterPro" id="IPR042302">
    <property type="entry name" value="E1_FCCH_sf"/>
</dbReference>
<dbReference type="PANTHER" id="PTHR10953">
    <property type="entry name" value="UBIQUITIN-ACTIVATING ENZYME E1"/>
    <property type="match status" value="1"/>
</dbReference>
<dbReference type="InterPro" id="IPR042063">
    <property type="entry name" value="Ubi_acti_E1_SCCH"/>
</dbReference>
<dbReference type="Gene3D" id="3.40.50.720">
    <property type="entry name" value="NAD(P)-binding Rossmann-like Domain"/>
    <property type="match status" value="2"/>
</dbReference>
<evidence type="ECO:0000256" key="3">
    <source>
        <dbReference type="ARBA" id="ARBA00022598"/>
    </source>
</evidence>
<dbReference type="Pfam" id="PF00899">
    <property type="entry name" value="ThiF"/>
    <property type="match status" value="2"/>
</dbReference>
<dbReference type="Gene3D" id="2.40.30.180">
    <property type="entry name" value="Ubiquitin-activating enzyme E1, FCCH domain"/>
    <property type="match status" value="1"/>
</dbReference>
<dbReference type="InterPro" id="IPR000011">
    <property type="entry name" value="UBQ/SUMO-activ_enz_E1-like"/>
</dbReference>
<comment type="similarity">
    <text evidence="2">Belongs to the ubiquitin-activating E1 family.</text>
</comment>
<evidence type="ECO:0000256" key="1">
    <source>
        <dbReference type="ARBA" id="ARBA00004906"/>
    </source>
</evidence>
<evidence type="ECO:0000256" key="2">
    <source>
        <dbReference type="ARBA" id="ARBA00005673"/>
    </source>
</evidence>
<dbReference type="GO" id="GO:0031510">
    <property type="term" value="C:SUMO activating enzyme complex"/>
    <property type="evidence" value="ECO:0007669"/>
    <property type="project" value="TreeGrafter"/>
</dbReference>
<dbReference type="PANTHER" id="PTHR10953:SF186">
    <property type="entry name" value="UBIQUITIN-LIKE MODIFIER-ACTIVATING ENZYME 6"/>
    <property type="match status" value="1"/>
</dbReference>
<dbReference type="GO" id="GO:0005737">
    <property type="term" value="C:cytoplasm"/>
    <property type="evidence" value="ECO:0007669"/>
    <property type="project" value="TreeGrafter"/>
</dbReference>
<dbReference type="SUPFAM" id="SSF69572">
    <property type="entry name" value="Activating enzymes of the ubiquitin-like proteins"/>
    <property type="match status" value="3"/>
</dbReference>
<accession>A0A564YRA9</accession>
<sequence>MCDVKNACHQHEIDDSFYSRQRYVIGDEAMHRLSDSTVLICGLGGVGVEIAKNLALAGVKNLILDDSIICTPDDLATQFYIRSENIKRGDTRAEASLPHLSALNPYVFVTLSNYPFTGQNGDILGALKNKYLNDITCIVATDCNLFFAALLNNYCRRYNIKFVYANTIGVLGNIFCDFGENIEYGPPDEEPPMNFFIDHIENAEKPKLTVKDSEQHKLADGSYITFHEISGMTELNGMTVRVKEISPKILELDVDTRNFGVFTGSGVATEFKASTHMSHLPLAMQLENPRLCTVDLVHPASSVQLHTAFVVLMMFFSKEKRLPRAWCKRDLRLCHQIAHQFASSNTNIDAKLLSKICATAQGQIPPLCSFFGGLAAQEVIKAVTFRFTPLNQWLYLGVDCLVPQKIPKSSLLFSASSRYRPLVACIGSKNVEKLSMASAFMVGCGAIGCELLKNLALIGFASNDFRQSGFSFNSSNSVPNGDAPSFTSLSPSEAPENSLDIADVDFSDDINDEHTSSVFFRDIHHLALELMRLGHNEDGFKPNQGDVPMDSRLEVHFTEADLLRLPLILRSNLNIGSFDSPTSVQEEPAAFNTNSNASIRRPCITITDNDHIEKSNLNRQFLFRPEHVGMAKSQVAAESILQFNPALKVVPLTHKFCVDTSETLFTDEYIQIAASGGEKSSPPVVLAALDNIEARQYLDQRCVINRLAMFDSGTQGTKGHTQVILPGITESYNDQSDPGSSGAGEIPYCTLKSFPAKPVDCVEWAREKFFTLFTLKPQNLSTLFCNFYNSSKCLLEAFQSVLNKGLNEFQNCKINASNLSYLINRPRTIEDCVHLALEKFEKYFRDKALNLLHRFPPDFTTGRGELFWQLPRRKPTPLTFDITNSLHLEFIWSFSRLLCLQSGMPLPSRTLGDFERNLLANAVKSFTSKPFIPLDKEVVVDPTVQRPAKKSAIEECPALDNNLRGALQKAIETLREYDNDHLICQPIVFDKDNEEDGHVDFISAAANLRAVMYGLPLTDRYEVKRIAGRIIPAIATTTATVAGLVSLEVLKYICFSGDGIDSSKNECLASEARNNFINLSLPSVLSVKPGFCDVTKLPNGESFTIWDRWDYRLPSRKTTVQEFIDDIKASHNLDISLITKGNDPVFISMMQPYISRLKNPFVQELKVSPEDKYVDLVIIFEGGDGTDEDVAGPPFRIILPLNE</sequence>
<gene>
    <name evidence="5" type="ORF">WMSIL1_LOCUS8349</name>
</gene>
<dbReference type="InterPro" id="IPR018965">
    <property type="entry name" value="Ub-activating_enz_E1_C"/>
</dbReference>
<keyword evidence="6" id="KW-1185">Reference proteome</keyword>
<dbReference type="Gene3D" id="3.10.290.60">
    <property type="entry name" value="Ubiquitin-activating enzyme E1, UFD domain"/>
    <property type="match status" value="1"/>
</dbReference>
<dbReference type="Proteomes" id="UP000321570">
    <property type="component" value="Unassembled WGS sequence"/>
</dbReference>
<dbReference type="Pfam" id="PF10585">
    <property type="entry name" value="UBA_E1_SCCH"/>
    <property type="match status" value="1"/>
</dbReference>
<dbReference type="Gene3D" id="1.10.10.2660">
    <property type="entry name" value="Ubiquitin-activating enzyme E1, SCCH domain"/>
    <property type="match status" value="1"/>
</dbReference>
<dbReference type="GO" id="GO:0019948">
    <property type="term" value="F:SUMO activating enzyme activity"/>
    <property type="evidence" value="ECO:0007669"/>
    <property type="project" value="TreeGrafter"/>
</dbReference>
<proteinExistence type="inferred from homology"/>
<dbReference type="GO" id="GO:0016567">
    <property type="term" value="P:protein ubiquitination"/>
    <property type="evidence" value="ECO:0007669"/>
    <property type="project" value="UniProtKB-UniPathway"/>
</dbReference>
<dbReference type="Gene3D" id="3.40.50.12550">
    <property type="entry name" value="Ubiquitin-activating enzyme E1, inactive adenylation domain, subdomain 2"/>
    <property type="match status" value="1"/>
</dbReference>
<dbReference type="AlphaFoldDB" id="A0A564YRA9"/>
<evidence type="ECO:0000313" key="5">
    <source>
        <dbReference type="EMBL" id="VUZ49084.1"/>
    </source>
</evidence>
<dbReference type="PRINTS" id="PR01849">
    <property type="entry name" value="UBIQUITINACT"/>
</dbReference>
<dbReference type="InterPro" id="IPR035985">
    <property type="entry name" value="Ubiquitin-activating_enz"/>
</dbReference>
<dbReference type="InterPro" id="IPR019572">
    <property type="entry name" value="UBA_E1_SCCH"/>
</dbReference>
<evidence type="ECO:0000259" key="4">
    <source>
        <dbReference type="SMART" id="SM00985"/>
    </source>
</evidence>
<dbReference type="Pfam" id="PF09358">
    <property type="entry name" value="E1_UFD"/>
    <property type="match status" value="1"/>
</dbReference>
<dbReference type="Gene3D" id="3.50.50.80">
    <property type="entry name" value="Ubiquitin-activating enzyme E1, inactive adenylation domain, subdomain 1"/>
    <property type="match status" value="1"/>
</dbReference>
<dbReference type="InterPro" id="IPR000594">
    <property type="entry name" value="ThiF_NAD_FAD-bd"/>
</dbReference>
<reference evidence="5 6" key="1">
    <citation type="submission" date="2019-07" db="EMBL/GenBank/DDBJ databases">
        <authorList>
            <person name="Jastrzebski P J."/>
            <person name="Paukszto L."/>
            <person name="Jastrzebski P J."/>
        </authorList>
    </citation>
    <scope>NUCLEOTIDE SEQUENCE [LARGE SCALE GENOMIC DNA]</scope>
    <source>
        <strain evidence="5 6">WMS-il1</strain>
    </source>
</reference>
<dbReference type="InterPro" id="IPR045886">
    <property type="entry name" value="ThiF/MoeB/HesA"/>
</dbReference>
<dbReference type="UniPathway" id="UPA00143"/>
<dbReference type="GO" id="GO:0016925">
    <property type="term" value="P:protein sumoylation"/>
    <property type="evidence" value="ECO:0007669"/>
    <property type="project" value="TreeGrafter"/>
</dbReference>
<dbReference type="InterPro" id="IPR042449">
    <property type="entry name" value="Ub-E1_IAD_1"/>
</dbReference>
<evidence type="ECO:0000313" key="6">
    <source>
        <dbReference type="Proteomes" id="UP000321570"/>
    </source>
</evidence>
<keyword evidence="3" id="KW-0436">Ligase</keyword>
<dbReference type="EMBL" id="CABIJS010000322">
    <property type="protein sequence ID" value="VUZ49084.1"/>
    <property type="molecule type" value="Genomic_DNA"/>
</dbReference>
<dbReference type="SMART" id="SM00985">
    <property type="entry name" value="UBA_e1_C"/>
    <property type="match status" value="1"/>
</dbReference>
<name>A0A564YRA9_HYMDI</name>
<feature type="domain" description="Ubiquitin-activating enzyme E1 C-terminal" evidence="4">
    <location>
        <begin position="1073"/>
        <end position="1195"/>
    </location>
</feature>
<protein>
    <recommendedName>
        <fullName evidence="4">Ubiquitin-activating enzyme E1 C-terminal domain-containing protein</fullName>
    </recommendedName>
</protein>
<organism evidence="5 6">
    <name type="scientific">Hymenolepis diminuta</name>
    <name type="common">Rat tapeworm</name>
    <dbReference type="NCBI Taxonomy" id="6216"/>
    <lineage>
        <taxon>Eukaryota</taxon>
        <taxon>Metazoa</taxon>
        <taxon>Spiralia</taxon>
        <taxon>Lophotrochozoa</taxon>
        <taxon>Platyhelminthes</taxon>
        <taxon>Cestoda</taxon>
        <taxon>Eucestoda</taxon>
        <taxon>Cyclophyllidea</taxon>
        <taxon>Hymenolepididae</taxon>
        <taxon>Hymenolepis</taxon>
    </lineage>
</organism>
<dbReference type="InterPro" id="IPR038252">
    <property type="entry name" value="UBA_E1_C_sf"/>
</dbReference>
<comment type="pathway">
    <text evidence="1">Protein modification; protein ubiquitination.</text>
</comment>